<evidence type="ECO:0000313" key="1">
    <source>
        <dbReference type="EMBL" id="MFD1046635.1"/>
    </source>
</evidence>
<evidence type="ECO:0000313" key="2">
    <source>
        <dbReference type="Proteomes" id="UP001597045"/>
    </source>
</evidence>
<keyword evidence="2" id="KW-1185">Reference proteome</keyword>
<dbReference type="EMBL" id="JBHTIS010000735">
    <property type="protein sequence ID" value="MFD1046635.1"/>
    <property type="molecule type" value="Genomic_DNA"/>
</dbReference>
<accession>A0ABW3M7E1</accession>
<sequence length="232" mass="25675">MFEQQRVVGALRRAGVIDGIWWACRSAVDRSLDLYSEADGHTPTLLGYTRHTLFCDRLDRVFSCGRYAVSPGDMHGGLDQLYAELSPRDIDTMPELDPALVIRSDVDGSPGWVHNGRRFVLSSIGYGKIDSVRWDRKSVTKQKVARQSDSGPTQPSLFETIGTAELGEQQMLLVASTQLDLPTFVVGHSLTPDTGNYELVLGRTRENADGGRPWRWRVDLLQGPFAGGGRRG</sequence>
<proteinExistence type="predicted"/>
<comment type="caution">
    <text evidence="1">The sequence shown here is derived from an EMBL/GenBank/DDBJ whole genome shotgun (WGS) entry which is preliminary data.</text>
</comment>
<protein>
    <submittedName>
        <fullName evidence="1">Uncharacterized protein</fullName>
    </submittedName>
</protein>
<reference evidence="2" key="1">
    <citation type="journal article" date="2019" name="Int. J. Syst. Evol. Microbiol.">
        <title>The Global Catalogue of Microorganisms (GCM) 10K type strain sequencing project: providing services to taxonomists for standard genome sequencing and annotation.</title>
        <authorList>
            <consortium name="The Broad Institute Genomics Platform"/>
            <consortium name="The Broad Institute Genome Sequencing Center for Infectious Disease"/>
            <person name="Wu L."/>
            <person name="Ma J."/>
        </authorList>
    </citation>
    <scope>NUCLEOTIDE SEQUENCE [LARGE SCALE GENOMIC DNA]</scope>
    <source>
        <strain evidence="2">JCM 31486</strain>
    </source>
</reference>
<gene>
    <name evidence="1" type="ORF">ACFQ1S_14285</name>
</gene>
<organism evidence="1 2">
    <name type="scientific">Kibdelosporangium lantanae</name>
    <dbReference type="NCBI Taxonomy" id="1497396"/>
    <lineage>
        <taxon>Bacteria</taxon>
        <taxon>Bacillati</taxon>
        <taxon>Actinomycetota</taxon>
        <taxon>Actinomycetes</taxon>
        <taxon>Pseudonocardiales</taxon>
        <taxon>Pseudonocardiaceae</taxon>
        <taxon>Kibdelosporangium</taxon>
    </lineage>
</organism>
<feature type="non-terminal residue" evidence="1">
    <location>
        <position position="232"/>
    </location>
</feature>
<dbReference type="Proteomes" id="UP001597045">
    <property type="component" value="Unassembled WGS sequence"/>
</dbReference>
<name>A0ABW3M7E1_9PSEU</name>